<organism evidence="7 8">
    <name type="scientific">Candidatus Desulfatibia profunda</name>
    <dbReference type="NCBI Taxonomy" id="2841695"/>
    <lineage>
        <taxon>Bacteria</taxon>
        <taxon>Pseudomonadati</taxon>
        <taxon>Thermodesulfobacteriota</taxon>
        <taxon>Desulfobacteria</taxon>
        <taxon>Desulfobacterales</taxon>
        <taxon>Desulfobacterales incertae sedis</taxon>
        <taxon>Candidatus Desulfatibia</taxon>
    </lineage>
</organism>
<evidence type="ECO:0000256" key="4">
    <source>
        <dbReference type="ARBA" id="ARBA00022679"/>
    </source>
</evidence>
<keyword evidence="5" id="KW-0418">Kinase</keyword>
<dbReference type="PROSITE" id="PS50109">
    <property type="entry name" value="HIS_KIN"/>
    <property type="match status" value="1"/>
</dbReference>
<evidence type="ECO:0000259" key="6">
    <source>
        <dbReference type="PROSITE" id="PS50109"/>
    </source>
</evidence>
<dbReference type="Pfam" id="PF00512">
    <property type="entry name" value="HisKA"/>
    <property type="match status" value="1"/>
</dbReference>
<dbReference type="InterPro" id="IPR005467">
    <property type="entry name" value="His_kinase_dom"/>
</dbReference>
<dbReference type="AlphaFoldDB" id="A0A8J6NWA1"/>
<dbReference type="SUPFAM" id="SSF55874">
    <property type="entry name" value="ATPase domain of HSP90 chaperone/DNA topoisomerase II/histidine kinase"/>
    <property type="match status" value="1"/>
</dbReference>
<dbReference type="SUPFAM" id="SSF47384">
    <property type="entry name" value="Homodimeric domain of signal transducing histidine kinase"/>
    <property type="match status" value="1"/>
</dbReference>
<dbReference type="InterPro" id="IPR003018">
    <property type="entry name" value="GAF"/>
</dbReference>
<name>A0A8J6NWA1_9BACT</name>
<dbReference type="EC" id="2.7.13.3" evidence="2"/>
<comment type="caution">
    <text evidence="7">The sequence shown here is derived from an EMBL/GenBank/DDBJ whole genome shotgun (WGS) entry which is preliminary data.</text>
</comment>
<dbReference type="InterPro" id="IPR036890">
    <property type="entry name" value="HATPase_C_sf"/>
</dbReference>
<reference evidence="7 8" key="1">
    <citation type="submission" date="2020-08" db="EMBL/GenBank/DDBJ databases">
        <title>Bridging the membrane lipid divide: bacteria of the FCB group superphylum have the potential to synthesize archaeal ether lipids.</title>
        <authorList>
            <person name="Villanueva L."/>
            <person name="Von Meijenfeldt F.A.B."/>
            <person name="Westbye A.B."/>
            <person name="Yadav S."/>
            <person name="Hopmans E.C."/>
            <person name="Dutilh B.E."/>
            <person name="Sinninghe Damste J.S."/>
        </authorList>
    </citation>
    <scope>NUCLEOTIDE SEQUENCE [LARGE SCALE GENOMIC DNA]</scope>
    <source>
        <strain evidence="7">NIOZ-UU30</strain>
    </source>
</reference>
<dbReference type="PANTHER" id="PTHR43547">
    <property type="entry name" value="TWO-COMPONENT HISTIDINE KINASE"/>
    <property type="match status" value="1"/>
</dbReference>
<dbReference type="SUPFAM" id="SSF55781">
    <property type="entry name" value="GAF domain-like"/>
    <property type="match status" value="1"/>
</dbReference>
<gene>
    <name evidence="7" type="ORF">H8E23_14685</name>
</gene>
<dbReference type="InterPro" id="IPR003594">
    <property type="entry name" value="HATPase_dom"/>
</dbReference>
<evidence type="ECO:0000256" key="2">
    <source>
        <dbReference type="ARBA" id="ARBA00012438"/>
    </source>
</evidence>
<comment type="catalytic activity">
    <reaction evidence="1">
        <text>ATP + protein L-histidine = ADP + protein N-phospho-L-histidine.</text>
        <dbReference type="EC" id="2.7.13.3"/>
    </reaction>
</comment>
<dbReference type="InterPro" id="IPR003661">
    <property type="entry name" value="HisK_dim/P_dom"/>
</dbReference>
<dbReference type="GO" id="GO:0000155">
    <property type="term" value="F:phosphorelay sensor kinase activity"/>
    <property type="evidence" value="ECO:0007669"/>
    <property type="project" value="InterPro"/>
</dbReference>
<dbReference type="SMART" id="SM00387">
    <property type="entry name" value="HATPase_c"/>
    <property type="match status" value="1"/>
</dbReference>
<dbReference type="Pfam" id="PF13185">
    <property type="entry name" value="GAF_2"/>
    <property type="match status" value="1"/>
</dbReference>
<keyword evidence="4" id="KW-0808">Transferase</keyword>
<dbReference type="Proteomes" id="UP000603434">
    <property type="component" value="Unassembled WGS sequence"/>
</dbReference>
<proteinExistence type="predicted"/>
<dbReference type="Gene3D" id="3.30.565.10">
    <property type="entry name" value="Histidine kinase-like ATPase, C-terminal domain"/>
    <property type="match status" value="1"/>
</dbReference>
<dbReference type="PRINTS" id="PR00344">
    <property type="entry name" value="BCTRLSENSOR"/>
</dbReference>
<sequence length="662" mass="75380">MEKETSCINSKVILDYVQKHNNGDCSALLRDLDPEIDRLSNPEGFLCDPNNWISCTVISKLYRRAKLILNDELAPFKIAQHAVEKIDLGFKSLIVKVFGSHHRVLKNVQRINAKWNRNKEVELVELEKNSAILRLHWNPQMDVSRDICLYNQGVYAFIPTTWGAKPLTLEEKKCYFDGVLYCEYHLKWANKNRLEGIFSGFFTPKSVLMETLTEIEKDKELIEEKYSEVYRLNIELNQKIKQLLAIQETGKAILSVLDLEPLLTVIMNILSNACHIHRAIIMLVNENEGCLEYIHGVGFDGEMPEQMKNYKVSLDRLSNILARVASTGRPEYVPEVKSSSLRKDNIMLTYGKPASVFVVPLITRSKVIGVIATDAVDNDGVPNETRETLEVFAPQIAIAIENARLYSQLQEQMLELKRSQALISRMEKFSFLGNLAARLAHEIKNPMTAIGTFMQMLPKKYDDLEFRRDFHKIALEETIRVNNLVTELLNLVNTKESHFEYSDLHDLINKMTLLISPQSNAKKVEVIRKFDPGINSVWMDTEKMKQIILNLLSNAVDFTPEGGKIELVTKSCVEKGKLDFVQIEIKDNGPGIPPAYIDKVFDPYFTTRHKSTIHSGTGLGLFIAHQNMQDHHGIIEVKSDENKGTIFTLKLPKTPPDQSAPV</sequence>
<dbReference type="InterPro" id="IPR036097">
    <property type="entry name" value="HisK_dim/P_sf"/>
</dbReference>
<accession>A0A8J6NWA1</accession>
<dbReference type="FunFam" id="3.30.565.10:FF:000006">
    <property type="entry name" value="Sensor histidine kinase WalK"/>
    <property type="match status" value="1"/>
</dbReference>
<evidence type="ECO:0000256" key="3">
    <source>
        <dbReference type="ARBA" id="ARBA00022553"/>
    </source>
</evidence>
<dbReference type="CDD" id="cd00082">
    <property type="entry name" value="HisKA"/>
    <property type="match status" value="1"/>
</dbReference>
<evidence type="ECO:0000313" key="7">
    <source>
        <dbReference type="EMBL" id="MBC8362629.1"/>
    </source>
</evidence>
<dbReference type="Gene3D" id="3.30.450.40">
    <property type="match status" value="1"/>
</dbReference>
<protein>
    <recommendedName>
        <fullName evidence="2">histidine kinase</fullName>
        <ecNumber evidence="2">2.7.13.3</ecNumber>
    </recommendedName>
</protein>
<evidence type="ECO:0000256" key="1">
    <source>
        <dbReference type="ARBA" id="ARBA00000085"/>
    </source>
</evidence>
<dbReference type="Gene3D" id="1.10.287.130">
    <property type="match status" value="1"/>
</dbReference>
<dbReference type="EMBL" id="JACNJH010000207">
    <property type="protein sequence ID" value="MBC8362629.1"/>
    <property type="molecule type" value="Genomic_DNA"/>
</dbReference>
<dbReference type="Pfam" id="PF02518">
    <property type="entry name" value="HATPase_c"/>
    <property type="match status" value="1"/>
</dbReference>
<evidence type="ECO:0000256" key="5">
    <source>
        <dbReference type="ARBA" id="ARBA00022777"/>
    </source>
</evidence>
<dbReference type="InterPro" id="IPR029016">
    <property type="entry name" value="GAF-like_dom_sf"/>
</dbReference>
<dbReference type="SMART" id="SM00388">
    <property type="entry name" value="HisKA"/>
    <property type="match status" value="1"/>
</dbReference>
<feature type="domain" description="Histidine kinase" evidence="6">
    <location>
        <begin position="438"/>
        <end position="655"/>
    </location>
</feature>
<evidence type="ECO:0000313" key="8">
    <source>
        <dbReference type="Proteomes" id="UP000603434"/>
    </source>
</evidence>
<dbReference type="SMART" id="SM00065">
    <property type="entry name" value="GAF"/>
    <property type="match status" value="1"/>
</dbReference>
<dbReference type="InterPro" id="IPR004358">
    <property type="entry name" value="Sig_transdc_His_kin-like_C"/>
</dbReference>
<dbReference type="PANTHER" id="PTHR43547:SF2">
    <property type="entry name" value="HYBRID SIGNAL TRANSDUCTION HISTIDINE KINASE C"/>
    <property type="match status" value="1"/>
</dbReference>
<dbReference type="CDD" id="cd00075">
    <property type="entry name" value="HATPase"/>
    <property type="match status" value="1"/>
</dbReference>
<keyword evidence="3" id="KW-0597">Phosphoprotein</keyword>